<feature type="region of interest" description="Disordered" evidence="1">
    <location>
        <begin position="180"/>
        <end position="199"/>
    </location>
</feature>
<evidence type="ECO:0000256" key="1">
    <source>
        <dbReference type="SAM" id="MobiDB-lite"/>
    </source>
</evidence>
<sequence>MDDRRYNISLNGGINYAYNTAMSNNILYHTTRWNFDTRFGPRINPNDNIEVNPYIGYNLTRSFATSRSAIASQYTTTSLAINGKMYFLKTYQINYNASKNFVSGIVGATNPFIVNMGFQKEFLEKRNLVVTFDVYDLLYQNSFIRRDVAEDGGITNTLSNTSSRYFMVGVRLNLQKWSGRPQRNGKNMQRRGDGSFIYN</sequence>
<accession>A0ABX1W6F6</accession>
<name>A0ABX1W6F6_9SPHI</name>
<protein>
    <recommendedName>
        <fullName evidence="4">Outer membrane protein beta-barrel domain-containing protein</fullName>
    </recommendedName>
</protein>
<organism evidence="2 3">
    <name type="scientific">Mucilaginibacter humi</name>
    <dbReference type="NCBI Taxonomy" id="2732510"/>
    <lineage>
        <taxon>Bacteria</taxon>
        <taxon>Pseudomonadati</taxon>
        <taxon>Bacteroidota</taxon>
        <taxon>Sphingobacteriia</taxon>
        <taxon>Sphingobacteriales</taxon>
        <taxon>Sphingobacteriaceae</taxon>
        <taxon>Mucilaginibacter</taxon>
    </lineage>
</organism>
<comment type="caution">
    <text evidence="2">The sequence shown here is derived from an EMBL/GenBank/DDBJ whole genome shotgun (WGS) entry which is preliminary data.</text>
</comment>
<dbReference type="EMBL" id="JABFCR010000016">
    <property type="protein sequence ID" value="NNU33667.1"/>
    <property type="molecule type" value="Genomic_DNA"/>
</dbReference>
<reference evidence="2 3" key="1">
    <citation type="submission" date="2020-05" db="EMBL/GenBank/DDBJ databases">
        <authorList>
            <person name="Khan S.A."/>
            <person name="Jeon C.O."/>
            <person name="Chun B.H."/>
        </authorList>
    </citation>
    <scope>NUCLEOTIDE SEQUENCE [LARGE SCALE GENOMIC DNA]</scope>
    <source>
        <strain evidence="2 3">S1162</strain>
    </source>
</reference>
<evidence type="ECO:0008006" key="4">
    <source>
        <dbReference type="Google" id="ProtNLM"/>
    </source>
</evidence>
<evidence type="ECO:0000313" key="2">
    <source>
        <dbReference type="EMBL" id="NNU33667.1"/>
    </source>
</evidence>
<proteinExistence type="predicted"/>
<dbReference type="RefSeq" id="WP_217452084.1">
    <property type="nucleotide sequence ID" value="NZ_JABFCR010000016.1"/>
</dbReference>
<keyword evidence="3" id="KW-1185">Reference proteome</keyword>
<dbReference type="Proteomes" id="UP000566071">
    <property type="component" value="Unassembled WGS sequence"/>
</dbReference>
<gene>
    <name evidence="2" type="ORF">HK413_05025</name>
</gene>
<evidence type="ECO:0000313" key="3">
    <source>
        <dbReference type="Proteomes" id="UP000566071"/>
    </source>
</evidence>